<evidence type="ECO:0000313" key="1">
    <source>
        <dbReference type="EMBL" id="TWJ17178.1"/>
    </source>
</evidence>
<sequence>MTASDPSPFAAWLRDHATALTHLDPDAPQDDLEPLGDMIGDARVVAIGENSHFIREFSALRQRILRYLVERCGFTVLAFEYGFGESLPLDAWAHGEGAEEDLAGLTGSAIPVGLDAPLRWIRRHNATASPHVRFAGVDIPAAGGSLLPALEPVEEHLRVVDPELLPTIRTAKRIAESFAGDSGAVAAPAWERLPAIEQDALTASLARLLIRYRSVAPLHVSRGGREAYNVALQCLEGACHADYTFRAMAGLFSGGGLTADTSAREVYMAGSVRWHLERLGPGTRMVLAAHNAHIQKAPISFDGRLTSLPMGQHLHDALGDDYFALGLTSTAGHTAEMHRDENARFGFTVENAPLGPPAPGSVEEDFADSGVGFGLAGLRGVPRDVAGPDRIRIQAAYMESPVLAAFDGVLNVPVSTVADDLGET</sequence>
<dbReference type="InterPro" id="IPR016273">
    <property type="entry name" value="Emycin_Estase_proteobac"/>
</dbReference>
<dbReference type="EMBL" id="VLLL01000001">
    <property type="protein sequence ID" value="TWJ17178.1"/>
    <property type="molecule type" value="Genomic_DNA"/>
</dbReference>
<dbReference type="InterPro" id="IPR052036">
    <property type="entry name" value="Hydrolase/PRTase-associated"/>
</dbReference>
<dbReference type="InterPro" id="IPR007815">
    <property type="entry name" value="Emycin_Estase"/>
</dbReference>
<dbReference type="PIRSF" id="PIRSF000880">
    <property type="entry name" value="Eryth_est"/>
    <property type="match status" value="1"/>
</dbReference>
<dbReference type="PANTHER" id="PTHR31299">
    <property type="entry name" value="ESTERASE, PUTATIVE (AFU_ORTHOLOGUE AFUA_1G05850)-RELATED"/>
    <property type="match status" value="1"/>
</dbReference>
<comment type="caution">
    <text evidence="1">The sequence shown here is derived from an EMBL/GenBank/DDBJ whole genome shotgun (WGS) entry which is preliminary data.</text>
</comment>
<dbReference type="Proteomes" id="UP000321617">
    <property type="component" value="Unassembled WGS sequence"/>
</dbReference>
<dbReference type="Gene3D" id="3.30.1870.10">
    <property type="entry name" value="EreA-like, domain 2"/>
    <property type="match status" value="1"/>
</dbReference>
<proteinExistence type="predicted"/>
<dbReference type="OrthoDB" id="9810066at2"/>
<dbReference type="Gene3D" id="3.40.1660.10">
    <property type="entry name" value="EreA-like (biosynthetic domain)"/>
    <property type="match status" value="1"/>
</dbReference>
<gene>
    <name evidence="1" type="ORF">LX16_0096</name>
</gene>
<name>A0A562VH44_9ACTN</name>
<dbReference type="PANTHER" id="PTHR31299:SF0">
    <property type="entry name" value="ESTERASE, PUTATIVE (AFU_ORTHOLOGUE AFUA_1G05850)-RELATED"/>
    <property type="match status" value="1"/>
</dbReference>
<dbReference type="SUPFAM" id="SSF159501">
    <property type="entry name" value="EreA/ChaN-like"/>
    <property type="match status" value="1"/>
</dbReference>
<dbReference type="RefSeq" id="WP_147131345.1">
    <property type="nucleotide sequence ID" value="NZ_BAABIJ010000009.1"/>
</dbReference>
<reference evidence="1 2" key="1">
    <citation type="journal article" date="2013" name="Stand. Genomic Sci.">
        <title>Genomic Encyclopedia of Type Strains, Phase I: The one thousand microbial genomes (KMG-I) project.</title>
        <authorList>
            <person name="Kyrpides N.C."/>
            <person name="Woyke T."/>
            <person name="Eisen J.A."/>
            <person name="Garrity G."/>
            <person name="Lilburn T.G."/>
            <person name="Beck B.J."/>
            <person name="Whitman W.B."/>
            <person name="Hugenholtz P."/>
            <person name="Klenk H.P."/>
        </authorList>
    </citation>
    <scope>NUCLEOTIDE SEQUENCE [LARGE SCALE GENOMIC DNA]</scope>
    <source>
        <strain evidence="1 2">DSM 45044</strain>
    </source>
</reference>
<evidence type="ECO:0000313" key="2">
    <source>
        <dbReference type="Proteomes" id="UP000321617"/>
    </source>
</evidence>
<dbReference type="CDD" id="cd14728">
    <property type="entry name" value="Ere-like"/>
    <property type="match status" value="1"/>
</dbReference>
<accession>A0A562VH44</accession>
<dbReference type="Pfam" id="PF05139">
    <property type="entry name" value="Erythro_esteras"/>
    <property type="match status" value="1"/>
</dbReference>
<dbReference type="Gene3D" id="1.20.1440.30">
    <property type="entry name" value="Biosynthetic Protein domain"/>
    <property type="match status" value="1"/>
</dbReference>
<protein>
    <submittedName>
        <fullName evidence="1">Erythromycin esterase</fullName>
    </submittedName>
</protein>
<dbReference type="GO" id="GO:0046677">
    <property type="term" value="P:response to antibiotic"/>
    <property type="evidence" value="ECO:0007669"/>
    <property type="project" value="InterPro"/>
</dbReference>
<keyword evidence="2" id="KW-1185">Reference proteome</keyword>
<dbReference type="AlphaFoldDB" id="A0A562VH44"/>
<organism evidence="1 2">
    <name type="scientific">Stackebrandtia albiflava</name>
    <dbReference type="NCBI Taxonomy" id="406432"/>
    <lineage>
        <taxon>Bacteria</taxon>
        <taxon>Bacillati</taxon>
        <taxon>Actinomycetota</taxon>
        <taxon>Actinomycetes</taxon>
        <taxon>Glycomycetales</taxon>
        <taxon>Glycomycetaceae</taxon>
        <taxon>Stackebrandtia</taxon>
    </lineage>
</organism>